<dbReference type="InterPro" id="IPR002123">
    <property type="entry name" value="Plipid/glycerol_acylTrfase"/>
</dbReference>
<organism evidence="2 3">
    <name type="scientific">Roseibacillus persicicus</name>
    <dbReference type="NCBI Taxonomy" id="454148"/>
    <lineage>
        <taxon>Bacteria</taxon>
        <taxon>Pseudomonadati</taxon>
        <taxon>Verrucomicrobiota</taxon>
        <taxon>Verrucomicrobiia</taxon>
        <taxon>Verrucomicrobiales</taxon>
        <taxon>Verrucomicrobiaceae</taxon>
        <taxon>Roseibacillus</taxon>
    </lineage>
</organism>
<dbReference type="EMBL" id="BMXI01000009">
    <property type="protein sequence ID" value="GHC55262.1"/>
    <property type="molecule type" value="Genomic_DNA"/>
</dbReference>
<accession>A0A918TNT1</accession>
<protein>
    <recommendedName>
        <fullName evidence="1">Phospholipid/glycerol acyltransferase domain-containing protein</fullName>
    </recommendedName>
</protein>
<evidence type="ECO:0000313" key="3">
    <source>
        <dbReference type="Proteomes" id="UP000644507"/>
    </source>
</evidence>
<dbReference type="Proteomes" id="UP000644507">
    <property type="component" value="Unassembled WGS sequence"/>
</dbReference>
<dbReference type="RefSeq" id="WP_189570034.1">
    <property type="nucleotide sequence ID" value="NZ_BMXI01000009.1"/>
</dbReference>
<dbReference type="Pfam" id="PF01553">
    <property type="entry name" value="Acyltransferase"/>
    <property type="match status" value="1"/>
</dbReference>
<dbReference type="GO" id="GO:0016746">
    <property type="term" value="F:acyltransferase activity"/>
    <property type="evidence" value="ECO:0007669"/>
    <property type="project" value="InterPro"/>
</dbReference>
<gene>
    <name evidence="2" type="ORF">GCM10007100_22250</name>
</gene>
<keyword evidence="3" id="KW-1185">Reference proteome</keyword>
<reference evidence="2" key="1">
    <citation type="journal article" date="2014" name="Int. J. Syst. Evol. Microbiol.">
        <title>Complete genome sequence of Corynebacterium casei LMG S-19264T (=DSM 44701T), isolated from a smear-ripened cheese.</title>
        <authorList>
            <consortium name="US DOE Joint Genome Institute (JGI-PGF)"/>
            <person name="Walter F."/>
            <person name="Albersmeier A."/>
            <person name="Kalinowski J."/>
            <person name="Ruckert C."/>
        </authorList>
    </citation>
    <scope>NUCLEOTIDE SEQUENCE</scope>
    <source>
        <strain evidence="2">KCTC 12988</strain>
    </source>
</reference>
<feature type="domain" description="Phospholipid/glycerol acyltransferase" evidence="1">
    <location>
        <begin position="87"/>
        <end position="210"/>
    </location>
</feature>
<proteinExistence type="predicted"/>
<dbReference type="AlphaFoldDB" id="A0A918TNT1"/>
<dbReference type="SUPFAM" id="SSF69593">
    <property type="entry name" value="Glycerol-3-phosphate (1)-acyltransferase"/>
    <property type="match status" value="1"/>
</dbReference>
<evidence type="ECO:0000313" key="2">
    <source>
        <dbReference type="EMBL" id="GHC55262.1"/>
    </source>
</evidence>
<reference evidence="2" key="2">
    <citation type="submission" date="2020-09" db="EMBL/GenBank/DDBJ databases">
        <authorList>
            <person name="Sun Q."/>
            <person name="Kim S."/>
        </authorList>
    </citation>
    <scope>NUCLEOTIDE SEQUENCE</scope>
    <source>
        <strain evidence="2">KCTC 12988</strain>
    </source>
</reference>
<name>A0A918TNT1_9BACT</name>
<sequence length="283" mass="31320">MLQPFAPESPDPLFALAKQYPAFAKSPGRLQLAARLDRWLGLAGLSEMPASIPIGHRNPYLAGRQFMDVEIEGAGEFANQIPKSGPVLVVANHPYGALDALIASDLTLAARPDTLVFGNAVLAHPVHREWFLPLEILDESPAARRLNLESMRRALLHLKNGGCVLIFPAGEVERWRWPRLSIEEGQWTTHLARLAQKSQAQILPLAFPGENPLWFHLPGALHPTLRLLALPRAFLSLRGHTIPVRTGRALKCDDLPLDPLAFTHTVRRHVLQLANRGEQSDAK</sequence>
<comment type="caution">
    <text evidence="2">The sequence shown here is derived from an EMBL/GenBank/DDBJ whole genome shotgun (WGS) entry which is preliminary data.</text>
</comment>
<dbReference type="SMART" id="SM00563">
    <property type="entry name" value="PlsC"/>
    <property type="match status" value="1"/>
</dbReference>
<evidence type="ECO:0000259" key="1">
    <source>
        <dbReference type="SMART" id="SM00563"/>
    </source>
</evidence>